<comment type="caution">
    <text evidence="2">The sequence shown here is derived from an EMBL/GenBank/DDBJ whole genome shotgun (WGS) entry which is preliminary data.</text>
</comment>
<keyword evidence="1" id="KW-0812">Transmembrane</keyword>
<sequence>MEAVTPVAISSSSVSANPSFSSAGSIVSISKAGANAPGAVLGKTLTTAASLLRSTEQPCATPWSISTAYLTVGTYVSLSGYNWYNLVPVQVGEQEPTSTNSKWKMIEACTSSIGNINRNAVGALNPLGIAPLVGGVKTSTVTSIYTGNQFIQDVNNLSTNNTSVSENSHVNIVATVLGVVGSLLIVVVGLIFAIRQKNRVKDVEGSGNSAICSQQIITNVTSSTTGTENGINVLFLARTNEYNRNESHAICDQQFMATLKWQEDSGSLSPIPSY</sequence>
<keyword evidence="1" id="KW-1133">Transmembrane helix</keyword>
<reference evidence="2" key="1">
    <citation type="submission" date="2020-05" db="EMBL/GenBank/DDBJ databases">
        <title>Phylogenomic resolution of chytrid fungi.</title>
        <authorList>
            <person name="Stajich J.E."/>
            <person name="Amses K."/>
            <person name="Simmons R."/>
            <person name="Seto K."/>
            <person name="Myers J."/>
            <person name="Bonds A."/>
            <person name="Quandt C.A."/>
            <person name="Barry K."/>
            <person name="Liu P."/>
            <person name="Grigoriev I."/>
            <person name="Longcore J.E."/>
            <person name="James T.Y."/>
        </authorList>
    </citation>
    <scope>NUCLEOTIDE SEQUENCE</scope>
    <source>
        <strain evidence="2">JEL0513</strain>
    </source>
</reference>
<evidence type="ECO:0008006" key="4">
    <source>
        <dbReference type="Google" id="ProtNLM"/>
    </source>
</evidence>
<keyword evidence="3" id="KW-1185">Reference proteome</keyword>
<keyword evidence="1" id="KW-0472">Membrane</keyword>
<evidence type="ECO:0000313" key="3">
    <source>
        <dbReference type="Proteomes" id="UP001211907"/>
    </source>
</evidence>
<protein>
    <recommendedName>
        <fullName evidence="4">Chitin-binding type-3 domain-containing protein</fullName>
    </recommendedName>
</protein>
<proteinExistence type="predicted"/>
<name>A0AAD5TBE3_9FUNG</name>
<dbReference type="AlphaFoldDB" id="A0AAD5TBE3"/>
<feature type="transmembrane region" description="Helical" evidence="1">
    <location>
        <begin position="172"/>
        <end position="194"/>
    </location>
</feature>
<dbReference type="Proteomes" id="UP001211907">
    <property type="component" value="Unassembled WGS sequence"/>
</dbReference>
<organism evidence="2 3">
    <name type="scientific">Physocladia obscura</name>
    <dbReference type="NCBI Taxonomy" id="109957"/>
    <lineage>
        <taxon>Eukaryota</taxon>
        <taxon>Fungi</taxon>
        <taxon>Fungi incertae sedis</taxon>
        <taxon>Chytridiomycota</taxon>
        <taxon>Chytridiomycota incertae sedis</taxon>
        <taxon>Chytridiomycetes</taxon>
        <taxon>Chytridiales</taxon>
        <taxon>Chytriomycetaceae</taxon>
        <taxon>Physocladia</taxon>
    </lineage>
</organism>
<accession>A0AAD5TBE3</accession>
<dbReference type="EMBL" id="JADGJH010000061">
    <property type="protein sequence ID" value="KAJ3140061.1"/>
    <property type="molecule type" value="Genomic_DNA"/>
</dbReference>
<gene>
    <name evidence="2" type="ORF">HK100_010804</name>
</gene>
<evidence type="ECO:0000313" key="2">
    <source>
        <dbReference type="EMBL" id="KAJ3140061.1"/>
    </source>
</evidence>
<evidence type="ECO:0000256" key="1">
    <source>
        <dbReference type="SAM" id="Phobius"/>
    </source>
</evidence>